<dbReference type="AlphaFoldDB" id="A0A8J5RAN0"/>
<evidence type="ECO:0000256" key="1">
    <source>
        <dbReference type="SAM" id="MobiDB-lite"/>
    </source>
</evidence>
<comment type="caution">
    <text evidence="2">The sequence shown here is derived from an EMBL/GenBank/DDBJ whole genome shotgun (WGS) entry which is preliminary data.</text>
</comment>
<gene>
    <name evidence="2" type="ORF">GUJ93_ZPchr0001g31094</name>
</gene>
<proteinExistence type="predicted"/>
<organism evidence="2 3">
    <name type="scientific">Zizania palustris</name>
    <name type="common">Northern wild rice</name>
    <dbReference type="NCBI Taxonomy" id="103762"/>
    <lineage>
        <taxon>Eukaryota</taxon>
        <taxon>Viridiplantae</taxon>
        <taxon>Streptophyta</taxon>
        <taxon>Embryophyta</taxon>
        <taxon>Tracheophyta</taxon>
        <taxon>Spermatophyta</taxon>
        <taxon>Magnoliopsida</taxon>
        <taxon>Liliopsida</taxon>
        <taxon>Poales</taxon>
        <taxon>Poaceae</taxon>
        <taxon>BOP clade</taxon>
        <taxon>Oryzoideae</taxon>
        <taxon>Oryzeae</taxon>
        <taxon>Zizaniinae</taxon>
        <taxon>Zizania</taxon>
    </lineage>
</organism>
<reference evidence="2" key="1">
    <citation type="journal article" date="2021" name="bioRxiv">
        <title>Whole Genome Assembly and Annotation of Northern Wild Rice, Zizania palustris L., Supports a Whole Genome Duplication in the Zizania Genus.</title>
        <authorList>
            <person name="Haas M."/>
            <person name="Kono T."/>
            <person name="Macchietto M."/>
            <person name="Millas R."/>
            <person name="McGilp L."/>
            <person name="Shao M."/>
            <person name="Duquette J."/>
            <person name="Hirsch C.N."/>
            <person name="Kimball J."/>
        </authorList>
    </citation>
    <scope>NUCLEOTIDE SEQUENCE</scope>
    <source>
        <tissue evidence="2">Fresh leaf tissue</tissue>
    </source>
</reference>
<protein>
    <submittedName>
        <fullName evidence="2">Uncharacterized protein</fullName>
    </submittedName>
</protein>
<dbReference type="EMBL" id="JAAALK010000288">
    <property type="protein sequence ID" value="KAG8055295.1"/>
    <property type="molecule type" value="Genomic_DNA"/>
</dbReference>
<evidence type="ECO:0000313" key="3">
    <source>
        <dbReference type="Proteomes" id="UP000729402"/>
    </source>
</evidence>
<dbReference type="Proteomes" id="UP000729402">
    <property type="component" value="Unassembled WGS sequence"/>
</dbReference>
<sequence>MACCLWLSWCESDPFFTPKLLSMKNDGWLAANGESGAAQHGQPSLTRCGAGRGGGRRRAVDNNGVRVWRRETALVTKLGEGHPTEAIPRWLGGSPRSLPRGLT</sequence>
<feature type="region of interest" description="Disordered" evidence="1">
    <location>
        <begin position="83"/>
        <end position="103"/>
    </location>
</feature>
<name>A0A8J5RAN0_ZIZPA</name>
<evidence type="ECO:0000313" key="2">
    <source>
        <dbReference type="EMBL" id="KAG8055295.1"/>
    </source>
</evidence>
<keyword evidence="3" id="KW-1185">Reference proteome</keyword>
<feature type="region of interest" description="Disordered" evidence="1">
    <location>
        <begin position="34"/>
        <end position="57"/>
    </location>
</feature>
<reference evidence="2" key="2">
    <citation type="submission" date="2021-02" db="EMBL/GenBank/DDBJ databases">
        <authorList>
            <person name="Kimball J.A."/>
            <person name="Haas M.W."/>
            <person name="Macchietto M."/>
            <person name="Kono T."/>
            <person name="Duquette J."/>
            <person name="Shao M."/>
        </authorList>
    </citation>
    <scope>NUCLEOTIDE SEQUENCE</scope>
    <source>
        <tissue evidence="2">Fresh leaf tissue</tissue>
    </source>
</reference>
<accession>A0A8J5RAN0</accession>